<evidence type="ECO:0000256" key="1">
    <source>
        <dbReference type="SAM" id="Phobius"/>
    </source>
</evidence>
<dbReference type="OrthoDB" id="3248909at2759"/>
<keyword evidence="1" id="KW-0812">Transmembrane</keyword>
<dbReference type="EMBL" id="NRDI02000013">
    <property type="protein sequence ID" value="KAI1511796.1"/>
    <property type="molecule type" value="Genomic_DNA"/>
</dbReference>
<comment type="caution">
    <text evidence="2">The sequence shown here is derived from an EMBL/GenBank/DDBJ whole genome shotgun (WGS) entry which is preliminary data.</text>
</comment>
<gene>
    <name evidence="2" type="ORF">Ptr86124_009440</name>
</gene>
<sequence length="1293" mass="144252">MFSFRKTSQPVAAPQPSGNIIKSFTSFLTKRKQTTVGKQSSWKPSAFHPITLIGAIVIAWALIAVLQVLLVHSQKKGGIILAPTTDDIPFGQSFSYLYLPTILALFFSIFWNWIDLQVKRVEPYYQLSRPDGAWGKDSLLISYPFDFLPMVPWNAFKSRHWAVFWASTCVVFVTWGVVPVQSGIFTTETISRTSPAPFLRSEGFMLASRQSEDITARYIQSVHGIIWLNETLPPYMTREYILAPIKPRDFTMEEITNLTWTSNTTLYSLDMKCEIPTIDAKDETRFTGLNSTPTIVRTATYMSSNGCAFPTDYYLSFGNETIGPNESFDNQTTYDTKEFATMYIGYYSTEWANFYLEGLCPETSNHTFMALFTRNKKSVNNPPQDVTRLYCTPFYYQQEVTAIVDASTQSPLDIERIGDKVPLLADKWNSTFFEYQMNTGRNNEQPRGALPLRYWPDQLESVSALPISLGAQGTPLNQMAGFSVGATNHSMEELLDPEALRSAYEATYRIIFARSMAQILDQSFTDAKIINGSTRYMIGAVVVVPVFTYIVEGLLGFISLCSIALLIISLRREWSLHSDPATIASVMALVSDNPALLDDFATLDCINMADFESHIKGKKFLLENSERGNTIAEADSFDPLDTNSHGMVRTDSDDSLHLKPVRPREFRSFMVVPFVTLLLGLAIALGVLLLKSQPHGIPRSPNTIVRQILENYIPTALATLIEPVWVLINRLLCLLQPLEELRGGKAAAKKSIDADYSSLPPQLVVFKALRLSHFKLAAVCLMALLANVLAVAFSGVFEERSVTVPLTTSLMPPYEPRFTAINGSVGPNMPIMEQITMKPSGAYTGGVGSDLFLVAESNYTAGTPLPAWTDDQFMYMPFMDEEQLSTENIEETQARTTAIGVKPECQQVQAQNWTASWFAKKYGESLSNISMTVDGITCRRTGIMTSVGPTGVGELNPVCQTGKVSMQFAGILEARQNASLAEQTFCAELAVLAYIQDENICSRNTTTEFNEQNAVFFGCRPRLIGGESDVLVSRDGRVQHVLQANITSDLSPQFLERHFSNDASNLLRQGNAYLFTGTTAPKWHNDSYAIDFINYFMIKQSNNSRLIDPSLPLPTLEQVTRDLYPVYSKLFAIWLGINKRKLLVSREEGATSVVEGLVNQRQTRVFLSTPLFVMAEIILGVYIIVAVCIYLWRPGRFLRRMPTSIGAIIALFAASQAVREMRGTSLLTRRDRRKHLQSLGGTYGYGTFIGADGRLHEGIEKEPFVDAVPVRGVLENVQTGFSSKSSMFKRTRG</sequence>
<keyword evidence="1" id="KW-1133">Transmembrane helix</keyword>
<accession>A0A922SQW5</accession>
<dbReference type="InterPro" id="IPR021840">
    <property type="entry name" value="DUF3433"/>
</dbReference>
<reference evidence="3" key="1">
    <citation type="journal article" date="2022" name="Microb. Genom.">
        <title>A global pangenome for the wheat fungal pathogen Pyrenophora tritici-repentis and prediction of effector protein structural homology.</title>
        <authorList>
            <person name="Moolhuijzen P.M."/>
            <person name="See P.T."/>
            <person name="Shi G."/>
            <person name="Powell H.R."/>
            <person name="Cockram J."/>
            <person name="Jorgensen L.N."/>
            <person name="Benslimane H."/>
            <person name="Strelkov S.E."/>
            <person name="Turner J."/>
            <person name="Liu Z."/>
            <person name="Moffat C.S."/>
        </authorList>
    </citation>
    <scope>NUCLEOTIDE SEQUENCE [LARGE SCALE GENOMIC DNA]</scope>
</reference>
<name>A0A922SQW5_9PLEO</name>
<keyword evidence="3" id="KW-1185">Reference proteome</keyword>
<feature type="transmembrane region" description="Helical" evidence="1">
    <location>
        <begin position="93"/>
        <end position="114"/>
    </location>
</feature>
<proteinExistence type="predicted"/>
<dbReference type="PANTHER" id="PTHR37544:SF3">
    <property type="entry name" value="SPRAY"/>
    <property type="match status" value="1"/>
</dbReference>
<feature type="transmembrane region" description="Helical" evidence="1">
    <location>
        <begin position="1171"/>
        <end position="1192"/>
    </location>
</feature>
<evidence type="ECO:0000313" key="2">
    <source>
        <dbReference type="EMBL" id="KAI1511796.1"/>
    </source>
</evidence>
<keyword evidence="1" id="KW-0472">Membrane</keyword>
<dbReference type="Pfam" id="PF11915">
    <property type="entry name" value="DUF3433"/>
    <property type="match status" value="2"/>
</dbReference>
<protein>
    <submittedName>
        <fullName evidence="2">DUF3433 domain containing protein</fullName>
    </submittedName>
</protein>
<feature type="transmembrane region" description="Helical" evidence="1">
    <location>
        <begin position="536"/>
        <end position="568"/>
    </location>
</feature>
<evidence type="ECO:0000313" key="3">
    <source>
        <dbReference type="Proteomes" id="UP000249757"/>
    </source>
</evidence>
<feature type="transmembrane region" description="Helical" evidence="1">
    <location>
        <begin position="669"/>
        <end position="692"/>
    </location>
</feature>
<dbReference type="PANTHER" id="PTHR37544">
    <property type="entry name" value="SPRAY-RELATED"/>
    <property type="match status" value="1"/>
</dbReference>
<feature type="transmembrane region" description="Helical" evidence="1">
    <location>
        <begin position="160"/>
        <end position="178"/>
    </location>
</feature>
<feature type="transmembrane region" description="Helical" evidence="1">
    <location>
        <begin position="50"/>
        <end position="73"/>
    </location>
</feature>
<dbReference type="Proteomes" id="UP000249757">
    <property type="component" value="Unassembled WGS sequence"/>
</dbReference>
<organism evidence="2 3">
    <name type="scientific">Pyrenophora tritici-repentis</name>
    <dbReference type="NCBI Taxonomy" id="45151"/>
    <lineage>
        <taxon>Eukaryota</taxon>
        <taxon>Fungi</taxon>
        <taxon>Dikarya</taxon>
        <taxon>Ascomycota</taxon>
        <taxon>Pezizomycotina</taxon>
        <taxon>Dothideomycetes</taxon>
        <taxon>Pleosporomycetidae</taxon>
        <taxon>Pleosporales</taxon>
        <taxon>Pleosporineae</taxon>
        <taxon>Pleosporaceae</taxon>
        <taxon>Pyrenophora</taxon>
    </lineage>
</organism>